<accession>A0A5D4H377</accession>
<feature type="domain" description="Secretin/TonB short N-terminal" evidence="9">
    <location>
        <begin position="46"/>
        <end position="97"/>
    </location>
</feature>
<dbReference type="PROSITE" id="PS52016">
    <property type="entry name" value="TONB_DEPENDENT_REC_3"/>
    <property type="match status" value="1"/>
</dbReference>
<comment type="similarity">
    <text evidence="7">Belongs to the TonB-dependent receptor family.</text>
</comment>
<feature type="signal peptide" evidence="8">
    <location>
        <begin position="1"/>
        <end position="21"/>
    </location>
</feature>
<keyword evidence="11" id="KW-1185">Reference proteome</keyword>
<dbReference type="Gene3D" id="2.60.40.1120">
    <property type="entry name" value="Carboxypeptidase-like, regulatory domain"/>
    <property type="match status" value="1"/>
</dbReference>
<dbReference type="InterPro" id="IPR023997">
    <property type="entry name" value="TonB-dep_OMP_SusC/RagA_CS"/>
</dbReference>
<dbReference type="SMART" id="SM00965">
    <property type="entry name" value="STN"/>
    <property type="match status" value="1"/>
</dbReference>
<dbReference type="SUPFAM" id="SSF56935">
    <property type="entry name" value="Porins"/>
    <property type="match status" value="1"/>
</dbReference>
<dbReference type="SUPFAM" id="SSF49464">
    <property type="entry name" value="Carboxypeptidase regulatory domain-like"/>
    <property type="match status" value="1"/>
</dbReference>
<evidence type="ECO:0000313" key="11">
    <source>
        <dbReference type="Proteomes" id="UP000322362"/>
    </source>
</evidence>
<evidence type="ECO:0000256" key="8">
    <source>
        <dbReference type="SAM" id="SignalP"/>
    </source>
</evidence>
<dbReference type="Gene3D" id="2.170.130.10">
    <property type="entry name" value="TonB-dependent receptor, plug domain"/>
    <property type="match status" value="1"/>
</dbReference>
<keyword evidence="4 7" id="KW-0812">Transmembrane</keyword>
<keyword evidence="2 7" id="KW-0813">Transport</keyword>
<keyword evidence="5 7" id="KW-0472">Membrane</keyword>
<protein>
    <submittedName>
        <fullName evidence="10">SusC/RagA family TonB-linked outer membrane protein</fullName>
    </submittedName>
</protein>
<reference evidence="10 11" key="1">
    <citation type="submission" date="2019-08" db="EMBL/GenBank/DDBJ databases">
        <title>Phlebobacter frassis gen. nov. sp. nov., a new member of family Sphingobacteriaceae isolated from sand fly rearing media.</title>
        <authorList>
            <person name="Kakumanu M.L."/>
            <person name="Marayati B.F."/>
            <person name="Wada-Katsumata A."/>
            <person name="Wasserberg G."/>
            <person name="Schal C."/>
            <person name="Apperson C.S."/>
            <person name="Ponnusamy L."/>
        </authorList>
    </citation>
    <scope>NUCLEOTIDE SEQUENCE [LARGE SCALE GENOMIC DNA]</scope>
    <source>
        <strain evidence="10 11">SSI9</strain>
    </source>
</reference>
<dbReference type="AlphaFoldDB" id="A0A5D4H377"/>
<dbReference type="InterPro" id="IPR023996">
    <property type="entry name" value="TonB-dep_OMP_SusC/RagA"/>
</dbReference>
<dbReference type="InterPro" id="IPR037066">
    <property type="entry name" value="Plug_dom_sf"/>
</dbReference>
<dbReference type="InterPro" id="IPR039426">
    <property type="entry name" value="TonB-dep_rcpt-like"/>
</dbReference>
<comment type="caution">
    <text evidence="10">The sequence shown here is derived from an EMBL/GenBank/DDBJ whole genome shotgun (WGS) entry which is preliminary data.</text>
</comment>
<dbReference type="InterPro" id="IPR011662">
    <property type="entry name" value="Secretin/TonB_short_N"/>
</dbReference>
<evidence type="ECO:0000256" key="6">
    <source>
        <dbReference type="ARBA" id="ARBA00023237"/>
    </source>
</evidence>
<evidence type="ECO:0000256" key="5">
    <source>
        <dbReference type="ARBA" id="ARBA00023136"/>
    </source>
</evidence>
<evidence type="ECO:0000256" key="7">
    <source>
        <dbReference type="PROSITE-ProRule" id="PRU01360"/>
    </source>
</evidence>
<evidence type="ECO:0000259" key="9">
    <source>
        <dbReference type="SMART" id="SM00965"/>
    </source>
</evidence>
<evidence type="ECO:0000256" key="1">
    <source>
        <dbReference type="ARBA" id="ARBA00004571"/>
    </source>
</evidence>
<comment type="subcellular location">
    <subcellularLocation>
        <location evidence="1 7">Cell outer membrane</location>
        <topology evidence="1 7">Multi-pass membrane protein</topology>
    </subcellularLocation>
</comment>
<dbReference type="InterPro" id="IPR008969">
    <property type="entry name" value="CarboxyPept-like_regulatory"/>
</dbReference>
<dbReference type="RefSeq" id="WP_148919977.1">
    <property type="nucleotide sequence ID" value="NZ_VTAV01000011.1"/>
</dbReference>
<dbReference type="Proteomes" id="UP000322362">
    <property type="component" value="Unassembled WGS sequence"/>
</dbReference>
<dbReference type="Gene3D" id="3.55.50.30">
    <property type="match status" value="1"/>
</dbReference>
<name>A0A5D4H377_9SPHI</name>
<keyword evidence="6 7" id="KW-0998">Cell outer membrane</keyword>
<evidence type="ECO:0000256" key="4">
    <source>
        <dbReference type="ARBA" id="ARBA00022692"/>
    </source>
</evidence>
<dbReference type="Pfam" id="PF13715">
    <property type="entry name" value="CarbopepD_reg_2"/>
    <property type="match status" value="1"/>
</dbReference>
<evidence type="ECO:0000256" key="3">
    <source>
        <dbReference type="ARBA" id="ARBA00022452"/>
    </source>
</evidence>
<dbReference type="Pfam" id="PF07715">
    <property type="entry name" value="Plug"/>
    <property type="match status" value="1"/>
</dbReference>
<evidence type="ECO:0000313" key="10">
    <source>
        <dbReference type="EMBL" id="TYR34703.1"/>
    </source>
</evidence>
<sequence length="1115" mass="122256">MRLTLIILITTLLQVRATALAQHITIHKKDVTLKYALKEVRRQSGFNLFYDGKIITDKQKIDVDIDHVTINQALEVILRNTGLKYEMKGSNIAITKSQTRPSKPIILGEMAQIVITGLVLDESRKPLVDATVQVKHGEKVTKTNADGRFYLNDIRDGETLVISFVGYGNREISAAKDLGAIQLMPLDKTVDEVQVIGYGSESKRFSVGAVSSVSAETIERQPVTNPLSALQGQVAGLAVTSSNGVPGSTVMLQVRGQNTLGTTLQAKPYDQPLFIIDGVPFAPQNVNINLLNNLATAQSYNGGISQPTGLSPFNSINPKDIESISILKDAAATSIYGSQGANGVVLITTKKGQAGETKLDVSVNTQFNSAAKPVRFLNTQQYLQLRREAYTADGLSPSDDPGDYNGFAPDLMLYDQDKYTDWAAIIAGKMTNNTDVHATLSGGSPSTTFLISGGYTQSNYNYPGNFSDKRMTFHSALNNTSSDQRFKLGLVADYGYDRNTSARYGGAQSMVLPPNLPDLIDDSGALVWNYKGIPLNVDNFYGSLMRPVYLQNYNFNGSLHLSYILLPGLTLGTNAGYSRNNSIERSENPARSQDPTFAEASAAFGDNVNQSINIEPQLNYEFYTGKGEWTALVGGTYRKMSNDAYQVEGYGYANDNFLGSIIGASTTYPSERKNLFKYIAGFARLKYIHDHKYILEVSGRRDGSSNFGPGRQFGNFGSAGGGWIFSEEAAIKKNLPLLSYGKLSASYGTTGGDASKAYSYQALYQNISGVLPFQNVRPTYAYNLYNPNFSWSTKRSLNVAMDIGLYGNALNLNATYYRNRQGDQLVDMPLPAQTGFPVVFGNLDALVQNQGWEFTIESTNVKKENFSWNSTFNITFNRNKLLDFPDLASSSYASKYIIGQPTSIIMGYRYKGVNPETGLYEFYDKDGNATHTPKAGNANTGGDQVPIGHMDVKYMGGLANNLSYKNWGLFIFCQFSSSYSPNYLAALYSTDYPGGPTNQPSEILGRYWKNPGDHSLLQRLGSSYASGSLYTIPPFTQSEAVYGDNTYLRIKTVSLSYTFPEKLLQKIGVSTGNIYMNGQNLLTFTNYKVGDPEQPGTFTALPLQRIVALGVNLKF</sequence>
<gene>
    <name evidence="10" type="ORF">FXV77_14630</name>
</gene>
<dbReference type="Pfam" id="PF07660">
    <property type="entry name" value="STN"/>
    <property type="match status" value="1"/>
</dbReference>
<proteinExistence type="inferred from homology"/>
<dbReference type="GO" id="GO:0009279">
    <property type="term" value="C:cell outer membrane"/>
    <property type="evidence" value="ECO:0007669"/>
    <property type="project" value="UniProtKB-SubCell"/>
</dbReference>
<keyword evidence="3 7" id="KW-1134">Transmembrane beta strand</keyword>
<dbReference type="Gene3D" id="2.40.170.20">
    <property type="entry name" value="TonB-dependent receptor, beta-barrel domain"/>
    <property type="match status" value="1"/>
</dbReference>
<dbReference type="NCBIfam" id="TIGR04056">
    <property type="entry name" value="OMP_RagA_SusC"/>
    <property type="match status" value="1"/>
</dbReference>
<feature type="chain" id="PRO_5022890515" evidence="8">
    <location>
        <begin position="22"/>
        <end position="1115"/>
    </location>
</feature>
<dbReference type="EMBL" id="VTAV01000011">
    <property type="protein sequence ID" value="TYR34703.1"/>
    <property type="molecule type" value="Genomic_DNA"/>
</dbReference>
<dbReference type="InterPro" id="IPR036942">
    <property type="entry name" value="Beta-barrel_TonB_sf"/>
</dbReference>
<keyword evidence="8" id="KW-0732">Signal</keyword>
<dbReference type="InterPro" id="IPR012910">
    <property type="entry name" value="Plug_dom"/>
</dbReference>
<organism evidence="10 11">
    <name type="scientific">Sphingobacterium phlebotomi</name>
    <dbReference type="NCBI Taxonomy" id="2605433"/>
    <lineage>
        <taxon>Bacteria</taxon>
        <taxon>Pseudomonadati</taxon>
        <taxon>Bacteroidota</taxon>
        <taxon>Sphingobacteriia</taxon>
        <taxon>Sphingobacteriales</taxon>
        <taxon>Sphingobacteriaceae</taxon>
        <taxon>Sphingobacterium</taxon>
    </lineage>
</organism>
<evidence type="ECO:0000256" key="2">
    <source>
        <dbReference type="ARBA" id="ARBA00022448"/>
    </source>
</evidence>
<dbReference type="NCBIfam" id="TIGR04057">
    <property type="entry name" value="SusC_RagA_signa"/>
    <property type="match status" value="1"/>
</dbReference>